<dbReference type="Proteomes" id="UP001230504">
    <property type="component" value="Unassembled WGS sequence"/>
</dbReference>
<proteinExistence type="predicted"/>
<reference evidence="1" key="1">
    <citation type="submission" date="2021-06" db="EMBL/GenBank/DDBJ databases">
        <title>Comparative genomics, transcriptomics and evolutionary studies reveal genomic signatures of adaptation to plant cell wall in hemibiotrophic fungi.</title>
        <authorList>
            <consortium name="DOE Joint Genome Institute"/>
            <person name="Baroncelli R."/>
            <person name="Diaz J.F."/>
            <person name="Benocci T."/>
            <person name="Peng M."/>
            <person name="Battaglia E."/>
            <person name="Haridas S."/>
            <person name="Andreopoulos W."/>
            <person name="Labutti K."/>
            <person name="Pangilinan J."/>
            <person name="Floch G.L."/>
            <person name="Makela M.R."/>
            <person name="Henrissat B."/>
            <person name="Grigoriev I.V."/>
            <person name="Crouch J.A."/>
            <person name="De Vries R.P."/>
            <person name="Sukno S.A."/>
            <person name="Thon M.R."/>
        </authorList>
    </citation>
    <scope>NUCLEOTIDE SEQUENCE</scope>
    <source>
        <strain evidence="1">CBS 125086</strain>
    </source>
</reference>
<dbReference type="RefSeq" id="XP_060419398.1">
    <property type="nucleotide sequence ID" value="XM_060551873.1"/>
</dbReference>
<protein>
    <submittedName>
        <fullName evidence="1">Uncharacterized protein</fullName>
    </submittedName>
</protein>
<evidence type="ECO:0000313" key="2">
    <source>
        <dbReference type="Proteomes" id="UP001230504"/>
    </source>
</evidence>
<evidence type="ECO:0000313" key="1">
    <source>
        <dbReference type="EMBL" id="KAK1598721.1"/>
    </source>
</evidence>
<gene>
    <name evidence="1" type="ORF">LY79DRAFT_253255</name>
</gene>
<keyword evidence="2" id="KW-1185">Reference proteome</keyword>
<organism evidence="1 2">
    <name type="scientific">Colletotrichum navitas</name>
    <dbReference type="NCBI Taxonomy" id="681940"/>
    <lineage>
        <taxon>Eukaryota</taxon>
        <taxon>Fungi</taxon>
        <taxon>Dikarya</taxon>
        <taxon>Ascomycota</taxon>
        <taxon>Pezizomycotina</taxon>
        <taxon>Sordariomycetes</taxon>
        <taxon>Hypocreomycetidae</taxon>
        <taxon>Glomerellales</taxon>
        <taxon>Glomerellaceae</taxon>
        <taxon>Colletotrichum</taxon>
        <taxon>Colletotrichum graminicola species complex</taxon>
    </lineage>
</organism>
<comment type="caution">
    <text evidence="1">The sequence shown here is derived from an EMBL/GenBank/DDBJ whole genome shotgun (WGS) entry which is preliminary data.</text>
</comment>
<dbReference type="EMBL" id="JAHLJV010000004">
    <property type="protein sequence ID" value="KAK1598721.1"/>
    <property type="molecule type" value="Genomic_DNA"/>
</dbReference>
<accession>A0AAD8QB13</accession>
<name>A0AAD8QB13_9PEZI</name>
<sequence length="156" mass="17718">MFMKVLALFAYPSQAVHDVLRQHYLQPNLVVARSPRSGYQTIRMQFEYFHSPTPGSIVCMMLAISSRKGVSHFCCFCNYEGQIYLSSGRACRVRVSGFNIALVLVFFSSAFCRHTPWVFVTSIHSFTQSRYQVCILTRGRRSLSTDACLTYGSDLS</sequence>
<dbReference type="AlphaFoldDB" id="A0AAD8QB13"/>
<dbReference type="GeneID" id="85436113"/>